<dbReference type="PANTHER" id="PTHR42748">
    <property type="entry name" value="NITROGEN METABOLITE REPRESSION PROTEIN NMRA FAMILY MEMBER"/>
    <property type="match status" value="1"/>
</dbReference>
<dbReference type="Pfam" id="PF05368">
    <property type="entry name" value="NmrA"/>
    <property type="match status" value="1"/>
</dbReference>
<protein>
    <submittedName>
        <fullName evidence="4">NmrA family transcriptional regulator</fullName>
    </submittedName>
</protein>
<proteinExistence type="inferred from homology"/>
<name>A0A919R7N0_9ACTN</name>
<dbReference type="RefSeq" id="WP_203993038.1">
    <property type="nucleotide sequence ID" value="NZ_BOOU01000089.1"/>
</dbReference>
<keyword evidence="2" id="KW-0521">NADP</keyword>
<dbReference type="EMBL" id="BOOU01000089">
    <property type="protein sequence ID" value="GII81171.1"/>
    <property type="molecule type" value="Genomic_DNA"/>
</dbReference>
<dbReference type="SUPFAM" id="SSF51735">
    <property type="entry name" value="NAD(P)-binding Rossmann-fold domains"/>
    <property type="match status" value="1"/>
</dbReference>
<feature type="domain" description="NmrA-like" evidence="3">
    <location>
        <begin position="5"/>
        <end position="261"/>
    </location>
</feature>
<dbReference type="Proteomes" id="UP000655287">
    <property type="component" value="Unassembled WGS sequence"/>
</dbReference>
<dbReference type="PANTHER" id="PTHR42748:SF7">
    <property type="entry name" value="NMRA LIKE REDOX SENSOR 1-RELATED"/>
    <property type="match status" value="1"/>
</dbReference>
<comment type="similarity">
    <text evidence="1">Belongs to the NmrA-type oxidoreductase family.</text>
</comment>
<evidence type="ECO:0000313" key="4">
    <source>
        <dbReference type="EMBL" id="GII81171.1"/>
    </source>
</evidence>
<dbReference type="CDD" id="cd05251">
    <property type="entry name" value="NmrA_like_SDR_a"/>
    <property type="match status" value="1"/>
</dbReference>
<sequence>MDGKGPIVVTGATGRQGGAVARHLIDRGWAVRALVRDPDGPNAQELARRGAAITAGDLDDRESMKTALAGAYGVFSVQGFTGPDGVAGEMRQGRLLAETAAEAGVSHLVYSSVGGAERDTGIPHFASKWRIEQAIAALGLPATILRPVFFMENFAFMGPRPAGDELVLRLALRPQTTLQMIAVDDIGRIAATVFDRRGEYLGRAIEIAGDQLTGPRIAAEFAAAAGRPVRFEQQPRAELAAWSGEVATMFDWFDQAGYQADIPALRRHHPGLHTLADWLRESRWAPAG</sequence>
<dbReference type="InterPro" id="IPR036291">
    <property type="entry name" value="NAD(P)-bd_dom_sf"/>
</dbReference>
<dbReference type="AlphaFoldDB" id="A0A919R7N0"/>
<gene>
    <name evidence="4" type="ORF">Sru01_61530</name>
</gene>
<dbReference type="Gene3D" id="3.90.25.10">
    <property type="entry name" value="UDP-galactose 4-epimerase, domain 1"/>
    <property type="match status" value="1"/>
</dbReference>
<keyword evidence="5" id="KW-1185">Reference proteome</keyword>
<accession>A0A919R7N0</accession>
<comment type="caution">
    <text evidence="4">The sequence shown here is derived from an EMBL/GenBank/DDBJ whole genome shotgun (WGS) entry which is preliminary data.</text>
</comment>
<evidence type="ECO:0000256" key="1">
    <source>
        <dbReference type="ARBA" id="ARBA00006328"/>
    </source>
</evidence>
<evidence type="ECO:0000259" key="3">
    <source>
        <dbReference type="Pfam" id="PF05368"/>
    </source>
</evidence>
<organism evidence="4 5">
    <name type="scientific">Sphaerisporangium rufum</name>
    <dbReference type="NCBI Taxonomy" id="1381558"/>
    <lineage>
        <taxon>Bacteria</taxon>
        <taxon>Bacillati</taxon>
        <taxon>Actinomycetota</taxon>
        <taxon>Actinomycetes</taxon>
        <taxon>Streptosporangiales</taxon>
        <taxon>Streptosporangiaceae</taxon>
        <taxon>Sphaerisporangium</taxon>
    </lineage>
</organism>
<dbReference type="InterPro" id="IPR008030">
    <property type="entry name" value="NmrA-like"/>
</dbReference>
<evidence type="ECO:0000256" key="2">
    <source>
        <dbReference type="ARBA" id="ARBA00022857"/>
    </source>
</evidence>
<reference evidence="4" key="1">
    <citation type="submission" date="2021-01" db="EMBL/GenBank/DDBJ databases">
        <title>Whole genome shotgun sequence of Sphaerisporangium rufum NBRC 109079.</title>
        <authorList>
            <person name="Komaki H."/>
            <person name="Tamura T."/>
        </authorList>
    </citation>
    <scope>NUCLEOTIDE SEQUENCE</scope>
    <source>
        <strain evidence="4">NBRC 109079</strain>
    </source>
</reference>
<dbReference type="InterPro" id="IPR051164">
    <property type="entry name" value="NmrA-like_oxidored"/>
</dbReference>
<evidence type="ECO:0000313" key="5">
    <source>
        <dbReference type="Proteomes" id="UP000655287"/>
    </source>
</evidence>
<dbReference type="Gene3D" id="3.40.50.720">
    <property type="entry name" value="NAD(P)-binding Rossmann-like Domain"/>
    <property type="match status" value="1"/>
</dbReference>